<dbReference type="PANTHER" id="PTHR45947:SF3">
    <property type="entry name" value="SULFOQUINOVOSYL TRANSFERASE SQD2"/>
    <property type="match status" value="1"/>
</dbReference>
<reference evidence="4 5" key="1">
    <citation type="submission" date="2016-07" db="EMBL/GenBank/DDBJ databases">
        <title>Genomic analysis of zinc-resistant bacterium Mucilaginibacter pedocola TBZ30.</title>
        <authorList>
            <person name="Huang J."/>
            <person name="Tang J."/>
        </authorList>
    </citation>
    <scope>NUCLEOTIDE SEQUENCE [LARGE SCALE GENOMIC DNA]</scope>
    <source>
        <strain evidence="4 5">TBZ30</strain>
    </source>
</reference>
<dbReference type="OrthoDB" id="791981at2"/>
<comment type="caution">
    <text evidence="4">The sequence shown here is derived from an EMBL/GenBank/DDBJ whole genome shotgun (WGS) entry which is preliminary data.</text>
</comment>
<feature type="coiled-coil region" evidence="1">
    <location>
        <begin position="311"/>
        <end position="338"/>
    </location>
</feature>
<dbReference type="SUPFAM" id="SSF53756">
    <property type="entry name" value="UDP-Glycosyltransferase/glycogen phosphorylase"/>
    <property type="match status" value="1"/>
</dbReference>
<evidence type="ECO:0000259" key="3">
    <source>
        <dbReference type="Pfam" id="PF13439"/>
    </source>
</evidence>
<name>A0A1S9PEU2_9SPHI</name>
<dbReference type="CDD" id="cd03801">
    <property type="entry name" value="GT4_PimA-like"/>
    <property type="match status" value="1"/>
</dbReference>
<dbReference type="Gene3D" id="3.40.50.2000">
    <property type="entry name" value="Glycogen Phosphorylase B"/>
    <property type="match status" value="2"/>
</dbReference>
<evidence type="ECO:0000313" key="4">
    <source>
        <dbReference type="EMBL" id="OOQ59462.1"/>
    </source>
</evidence>
<dbReference type="InterPro" id="IPR001296">
    <property type="entry name" value="Glyco_trans_1"/>
</dbReference>
<protein>
    <recommendedName>
        <fullName evidence="6">Glycosyl transferase family 1 domain-containing protein</fullName>
    </recommendedName>
</protein>
<dbReference type="Proteomes" id="UP000189739">
    <property type="component" value="Unassembled WGS sequence"/>
</dbReference>
<dbReference type="AlphaFoldDB" id="A0A1S9PEU2"/>
<dbReference type="InterPro" id="IPR050194">
    <property type="entry name" value="Glycosyltransferase_grp1"/>
</dbReference>
<dbReference type="Pfam" id="PF00534">
    <property type="entry name" value="Glycos_transf_1"/>
    <property type="match status" value="1"/>
</dbReference>
<dbReference type="STRING" id="1792845.BC343_04580"/>
<evidence type="ECO:0008006" key="6">
    <source>
        <dbReference type="Google" id="ProtNLM"/>
    </source>
</evidence>
<sequence length="353" mass="40141">MRILVIDELCPPQLGGIQVRFKGLATQWAAMGHEVHITAIDHLGTSPEEEVIDGINYHRILKDTEYYKNGPFGRKISTIFSYTFKLKPFFKQQWDVIIFCQFPVLPQIFYKLFYRKRAKTAIDFVEYRGSKLWKVINNIILNAADEAICISNHVKQCVLEHRKDHLHIIPSFVDTTDAVSVSKSNYIFMGRMVEHKHPEHAVQGVLAYNKTYGKNMPLQLMGGGGMLNDLKTEYAGDGCITFLGSVDDDVKQQVLANGRILILPSEREGMPIVVIEAMAYGVPTITTDYPGNGTQFFVAEEQFGKVAQPDVDDIAKKIKEIEDNYEAYVARCNEIKSNYDTKVIAQKYLDIFR</sequence>
<dbReference type="Pfam" id="PF13439">
    <property type="entry name" value="Glyco_transf_4"/>
    <property type="match status" value="1"/>
</dbReference>
<gene>
    <name evidence="4" type="ORF">BC343_04580</name>
</gene>
<keyword evidence="1" id="KW-0175">Coiled coil</keyword>
<evidence type="ECO:0000313" key="5">
    <source>
        <dbReference type="Proteomes" id="UP000189739"/>
    </source>
</evidence>
<evidence type="ECO:0000256" key="1">
    <source>
        <dbReference type="SAM" id="Coils"/>
    </source>
</evidence>
<dbReference type="InterPro" id="IPR028098">
    <property type="entry name" value="Glyco_trans_4-like_N"/>
</dbReference>
<proteinExistence type="predicted"/>
<dbReference type="RefSeq" id="WP_078348192.1">
    <property type="nucleotide sequence ID" value="NZ_MBTF01000012.1"/>
</dbReference>
<evidence type="ECO:0000259" key="2">
    <source>
        <dbReference type="Pfam" id="PF00534"/>
    </source>
</evidence>
<organism evidence="4 5">
    <name type="scientific">Mucilaginibacter pedocola</name>
    <dbReference type="NCBI Taxonomy" id="1792845"/>
    <lineage>
        <taxon>Bacteria</taxon>
        <taxon>Pseudomonadati</taxon>
        <taxon>Bacteroidota</taxon>
        <taxon>Sphingobacteriia</taxon>
        <taxon>Sphingobacteriales</taxon>
        <taxon>Sphingobacteriaceae</taxon>
        <taxon>Mucilaginibacter</taxon>
    </lineage>
</organism>
<accession>A0A1S9PEU2</accession>
<keyword evidence="5" id="KW-1185">Reference proteome</keyword>
<feature type="domain" description="Glycosyltransferase subfamily 4-like N-terminal" evidence="3">
    <location>
        <begin position="15"/>
        <end position="176"/>
    </location>
</feature>
<dbReference type="PANTHER" id="PTHR45947">
    <property type="entry name" value="SULFOQUINOVOSYL TRANSFERASE SQD2"/>
    <property type="match status" value="1"/>
</dbReference>
<dbReference type="EMBL" id="MBTF01000012">
    <property type="protein sequence ID" value="OOQ59462.1"/>
    <property type="molecule type" value="Genomic_DNA"/>
</dbReference>
<feature type="domain" description="Glycosyl transferase family 1" evidence="2">
    <location>
        <begin position="186"/>
        <end position="328"/>
    </location>
</feature>
<dbReference type="GO" id="GO:0016757">
    <property type="term" value="F:glycosyltransferase activity"/>
    <property type="evidence" value="ECO:0007669"/>
    <property type="project" value="InterPro"/>
</dbReference>